<dbReference type="RefSeq" id="WP_045098914.1">
    <property type="nucleotide sequence ID" value="NZ_CP020614.1"/>
</dbReference>
<dbReference type="PATRIC" id="fig|451.8.peg.1793"/>
<name>A0A098GET0_LEGMI</name>
<evidence type="ECO:0000313" key="3">
    <source>
        <dbReference type="EMBL" id="CEG60512.1"/>
    </source>
</evidence>
<dbReference type="GO" id="GO:0005737">
    <property type="term" value="C:cytoplasm"/>
    <property type="evidence" value="ECO:0007669"/>
    <property type="project" value="TreeGrafter"/>
</dbReference>
<dbReference type="NCBIfam" id="TIGR00251">
    <property type="entry name" value="DUF167 family protein"/>
    <property type="match status" value="1"/>
</dbReference>
<dbReference type="SMART" id="SM01152">
    <property type="entry name" value="DUF167"/>
    <property type="match status" value="1"/>
</dbReference>
<dbReference type="EMBL" id="LN614830">
    <property type="protein sequence ID" value="CEG60512.1"/>
    <property type="molecule type" value="Genomic_DNA"/>
</dbReference>
<dbReference type="PANTHER" id="PTHR13420">
    <property type="entry name" value="UPF0235 PROTEIN C15ORF40"/>
    <property type="match status" value="1"/>
</dbReference>
<evidence type="ECO:0000256" key="2">
    <source>
        <dbReference type="HAMAP-Rule" id="MF_00634"/>
    </source>
</evidence>
<dbReference type="HOGENOM" id="CLU_130694_5_1_6"/>
<organism evidence="3 5">
    <name type="scientific">Legionella micdadei</name>
    <name type="common">Tatlockia micdadei</name>
    <dbReference type="NCBI Taxonomy" id="451"/>
    <lineage>
        <taxon>Bacteria</taxon>
        <taxon>Pseudomonadati</taxon>
        <taxon>Pseudomonadota</taxon>
        <taxon>Gammaproteobacteria</taxon>
        <taxon>Legionellales</taxon>
        <taxon>Legionellaceae</taxon>
        <taxon>Legionella</taxon>
    </lineage>
</organism>
<proteinExistence type="inferred from homology"/>
<dbReference type="OrthoDB" id="9800587at2"/>
<dbReference type="InterPro" id="IPR036591">
    <property type="entry name" value="YggU-like_sf"/>
</dbReference>
<dbReference type="Pfam" id="PF02594">
    <property type="entry name" value="DUF167"/>
    <property type="match status" value="1"/>
</dbReference>
<dbReference type="SUPFAM" id="SSF69786">
    <property type="entry name" value="YggU-like"/>
    <property type="match status" value="1"/>
</dbReference>
<dbReference type="Proteomes" id="UP000032414">
    <property type="component" value="Chromosome I"/>
</dbReference>
<gene>
    <name evidence="3" type="ORF">LMI_1200</name>
    <name evidence="4" type="ORF">SAMN02982997_00092</name>
</gene>
<comment type="similarity">
    <text evidence="1 2">Belongs to the UPF0235 family.</text>
</comment>
<reference evidence="3" key="1">
    <citation type="submission" date="2014-09" db="EMBL/GenBank/DDBJ databases">
        <authorList>
            <person name="GOMEZ-VALERO Laura"/>
        </authorList>
    </citation>
    <scope>NUCLEOTIDE SEQUENCE</scope>
    <source>
        <strain evidence="3">ATCC33218</strain>
    </source>
</reference>
<dbReference type="HAMAP" id="MF_00634">
    <property type="entry name" value="UPF0235"/>
    <property type="match status" value="1"/>
</dbReference>
<keyword evidence="6" id="KW-1185">Reference proteome</keyword>
<reference evidence="5" key="2">
    <citation type="submission" date="2014-09" db="EMBL/GenBank/DDBJ databases">
        <authorList>
            <person name="Gomez-Valero L."/>
        </authorList>
    </citation>
    <scope>NUCLEOTIDE SEQUENCE [LARGE SCALE GENOMIC DNA]</scope>
    <source>
        <strain evidence="5">ATCC33218</strain>
    </source>
</reference>
<dbReference type="EMBL" id="FMVN01000001">
    <property type="protein sequence ID" value="SCX80360.1"/>
    <property type="molecule type" value="Genomic_DNA"/>
</dbReference>
<dbReference type="Proteomes" id="UP000182998">
    <property type="component" value="Unassembled WGS sequence"/>
</dbReference>
<dbReference type="Gene3D" id="3.30.1200.10">
    <property type="entry name" value="YggU-like"/>
    <property type="match status" value="1"/>
</dbReference>
<evidence type="ECO:0000313" key="6">
    <source>
        <dbReference type="Proteomes" id="UP000182998"/>
    </source>
</evidence>
<reference evidence="4 6" key="3">
    <citation type="submission" date="2016-10" db="EMBL/GenBank/DDBJ databases">
        <authorList>
            <person name="Varghese N."/>
            <person name="Submissions S."/>
        </authorList>
    </citation>
    <scope>NUCLEOTIDE SEQUENCE [LARGE SCALE GENOMIC DNA]</scope>
    <source>
        <strain evidence="4 6">ATCC 33218</strain>
    </source>
</reference>
<sequence length="95" mass="10481">MWYKREADVITLCVYVQPGAKTTGIVGLHGDALKIRLNTPPIEGRANEALLSYIAQLFDVPTRQVKLVRGNKARQKILTITGSSVNPEFFSPKLG</sequence>
<dbReference type="PANTHER" id="PTHR13420:SF7">
    <property type="entry name" value="UPF0235 PROTEIN C15ORF40"/>
    <property type="match status" value="1"/>
</dbReference>
<evidence type="ECO:0000313" key="4">
    <source>
        <dbReference type="EMBL" id="SCX80360.1"/>
    </source>
</evidence>
<accession>A0A098GET0</accession>
<dbReference type="InterPro" id="IPR003746">
    <property type="entry name" value="DUF167"/>
</dbReference>
<dbReference type="KEGG" id="tmc:LMI_1200"/>
<evidence type="ECO:0000313" key="5">
    <source>
        <dbReference type="Proteomes" id="UP000032414"/>
    </source>
</evidence>
<protein>
    <recommendedName>
        <fullName evidence="2">UPF0235 protein LMI_1200</fullName>
    </recommendedName>
</protein>
<dbReference type="STRING" id="451.B6N58_09510"/>
<evidence type="ECO:0000256" key="1">
    <source>
        <dbReference type="ARBA" id="ARBA00010364"/>
    </source>
</evidence>
<dbReference type="AlphaFoldDB" id="A0A098GET0"/>